<feature type="transmembrane region" description="Helical" evidence="1">
    <location>
        <begin position="7"/>
        <end position="29"/>
    </location>
</feature>
<comment type="caution">
    <text evidence="3">The sequence shown here is derived from an EMBL/GenBank/DDBJ whole genome shotgun (WGS) entry which is preliminary data.</text>
</comment>
<feature type="transmembrane region" description="Helical" evidence="1">
    <location>
        <begin position="49"/>
        <end position="75"/>
    </location>
</feature>
<keyword evidence="1" id="KW-0812">Transmembrane</keyword>
<evidence type="ECO:0000259" key="2">
    <source>
        <dbReference type="Pfam" id="PF09851"/>
    </source>
</evidence>
<dbReference type="InterPro" id="IPR018649">
    <property type="entry name" value="SHOCT"/>
</dbReference>
<dbReference type="Proteomes" id="UP000546917">
    <property type="component" value="Unassembled WGS sequence"/>
</dbReference>
<dbReference type="AlphaFoldDB" id="A0A7K4FRK8"/>
<evidence type="ECO:0000313" key="4">
    <source>
        <dbReference type="Proteomes" id="UP000546917"/>
    </source>
</evidence>
<dbReference type="EMBL" id="JABGBP010000332">
    <property type="protein sequence ID" value="NOL60919.1"/>
    <property type="molecule type" value="Genomic_DNA"/>
</dbReference>
<feature type="domain" description="SHOCT" evidence="2">
    <location>
        <begin position="94"/>
        <end position="114"/>
    </location>
</feature>
<keyword evidence="1" id="KW-1133">Transmembrane helix</keyword>
<name>A0A7K4FRK8_9ARCH</name>
<dbReference type="Pfam" id="PF09851">
    <property type="entry name" value="SHOCT"/>
    <property type="match status" value="1"/>
</dbReference>
<keyword evidence="1" id="KW-0472">Membrane</keyword>
<reference evidence="3 4" key="1">
    <citation type="submission" date="2020-05" db="EMBL/GenBank/DDBJ databases">
        <authorList>
            <person name="Zhang R."/>
        </authorList>
    </citation>
    <scope>NUCLEOTIDE SEQUENCE [LARGE SCALE GENOMIC DNA]</scope>
    <source>
        <strain evidence="3 4">DSM 28986</strain>
    </source>
</reference>
<evidence type="ECO:0000256" key="1">
    <source>
        <dbReference type="SAM" id="Phobius"/>
    </source>
</evidence>
<accession>A0A7K4FRK8</accession>
<organism evidence="3 4">
    <name type="scientific">Ferroplasma acidiphilum</name>
    <dbReference type="NCBI Taxonomy" id="74969"/>
    <lineage>
        <taxon>Archaea</taxon>
        <taxon>Methanobacteriati</taxon>
        <taxon>Thermoplasmatota</taxon>
        <taxon>Thermoplasmata</taxon>
        <taxon>Thermoplasmatales</taxon>
        <taxon>Ferroplasmaceae</taxon>
        <taxon>Ferroplasma</taxon>
    </lineage>
</organism>
<evidence type="ECO:0000313" key="3">
    <source>
        <dbReference type="EMBL" id="NOL60919.1"/>
    </source>
</evidence>
<proteinExistence type="predicted"/>
<sequence length="120" mass="13766">METKKIIWLIIGLAIFVVALSMVSFFLYGRPDISTRYSGVYPSATGFPGRFAFIIMPVMAIISILILILFVRFIMRMAGGSSCRRDMIYDNSEAILRERYAKGEISEEEYKTRLNNLKNH</sequence>
<gene>
    <name evidence="3" type="ORF">HLB00_08805</name>
</gene>
<protein>
    <recommendedName>
        <fullName evidence="2">SHOCT domain-containing protein</fullName>
    </recommendedName>
</protein>
<dbReference type="RefSeq" id="WP_171482003.1">
    <property type="nucleotide sequence ID" value="NZ_DAIDCF010000096.1"/>
</dbReference>